<dbReference type="OMA" id="WEYTMTW"/>
<organism evidence="2 3">
    <name type="scientific">Hypholoma sublateritium (strain FD-334 SS-4)</name>
    <dbReference type="NCBI Taxonomy" id="945553"/>
    <lineage>
        <taxon>Eukaryota</taxon>
        <taxon>Fungi</taxon>
        <taxon>Dikarya</taxon>
        <taxon>Basidiomycota</taxon>
        <taxon>Agaricomycotina</taxon>
        <taxon>Agaricomycetes</taxon>
        <taxon>Agaricomycetidae</taxon>
        <taxon>Agaricales</taxon>
        <taxon>Agaricineae</taxon>
        <taxon>Strophariaceae</taxon>
        <taxon>Hypholoma</taxon>
    </lineage>
</organism>
<proteinExistence type="predicted"/>
<dbReference type="CDD" id="cd05120">
    <property type="entry name" value="APH_ChoK_like"/>
    <property type="match status" value="1"/>
</dbReference>
<keyword evidence="3" id="KW-1185">Reference proteome</keyword>
<dbReference type="Proteomes" id="UP000054270">
    <property type="component" value="Unassembled WGS sequence"/>
</dbReference>
<dbReference type="Pfam" id="PF01636">
    <property type="entry name" value="APH"/>
    <property type="match status" value="1"/>
</dbReference>
<gene>
    <name evidence="2" type="ORF">HYPSUDRAFT_48296</name>
</gene>
<dbReference type="InterPro" id="IPR011009">
    <property type="entry name" value="Kinase-like_dom_sf"/>
</dbReference>
<reference evidence="3" key="1">
    <citation type="submission" date="2014-04" db="EMBL/GenBank/DDBJ databases">
        <title>Evolutionary Origins and Diversification of the Mycorrhizal Mutualists.</title>
        <authorList>
            <consortium name="DOE Joint Genome Institute"/>
            <consortium name="Mycorrhizal Genomics Consortium"/>
            <person name="Kohler A."/>
            <person name="Kuo A."/>
            <person name="Nagy L.G."/>
            <person name="Floudas D."/>
            <person name="Copeland A."/>
            <person name="Barry K.W."/>
            <person name="Cichocki N."/>
            <person name="Veneault-Fourrey C."/>
            <person name="LaButti K."/>
            <person name="Lindquist E.A."/>
            <person name="Lipzen A."/>
            <person name="Lundell T."/>
            <person name="Morin E."/>
            <person name="Murat C."/>
            <person name="Riley R."/>
            <person name="Ohm R."/>
            <person name="Sun H."/>
            <person name="Tunlid A."/>
            <person name="Henrissat B."/>
            <person name="Grigoriev I.V."/>
            <person name="Hibbett D.S."/>
            <person name="Martin F."/>
        </authorList>
    </citation>
    <scope>NUCLEOTIDE SEQUENCE [LARGE SCALE GENOMIC DNA]</scope>
    <source>
        <strain evidence="3">FD-334 SS-4</strain>
    </source>
</reference>
<dbReference type="AlphaFoldDB" id="A0A0D2LXB8"/>
<evidence type="ECO:0000313" key="3">
    <source>
        <dbReference type="Proteomes" id="UP000054270"/>
    </source>
</evidence>
<accession>A0A0D2LXB8</accession>
<dbReference type="InterPro" id="IPR002575">
    <property type="entry name" value="Aminoglycoside_PTrfase"/>
</dbReference>
<dbReference type="OrthoDB" id="5404599at2759"/>
<dbReference type="InterPro" id="IPR051678">
    <property type="entry name" value="AGP_Transferase"/>
</dbReference>
<evidence type="ECO:0000259" key="1">
    <source>
        <dbReference type="Pfam" id="PF01636"/>
    </source>
</evidence>
<dbReference type="PANTHER" id="PTHR21310:SF15">
    <property type="entry name" value="AMINOGLYCOSIDE PHOSPHOTRANSFERASE DOMAIN-CONTAINING PROTEIN"/>
    <property type="match status" value="1"/>
</dbReference>
<dbReference type="EMBL" id="KN817642">
    <property type="protein sequence ID" value="KJA15533.1"/>
    <property type="molecule type" value="Genomic_DNA"/>
</dbReference>
<dbReference type="SUPFAM" id="SSF56112">
    <property type="entry name" value="Protein kinase-like (PK-like)"/>
    <property type="match status" value="1"/>
</dbReference>
<dbReference type="Gene3D" id="3.90.1200.10">
    <property type="match status" value="1"/>
</dbReference>
<protein>
    <recommendedName>
        <fullName evidence="1">Aminoglycoside phosphotransferase domain-containing protein</fullName>
    </recommendedName>
</protein>
<dbReference type="PANTHER" id="PTHR21310">
    <property type="entry name" value="AMINOGLYCOSIDE PHOSPHOTRANSFERASE-RELATED-RELATED"/>
    <property type="match status" value="1"/>
</dbReference>
<evidence type="ECO:0000313" key="2">
    <source>
        <dbReference type="EMBL" id="KJA15533.1"/>
    </source>
</evidence>
<dbReference type="Gene3D" id="3.30.200.150">
    <property type="match status" value="1"/>
</dbReference>
<feature type="domain" description="Aminoglycoside phosphotransferase" evidence="1">
    <location>
        <begin position="59"/>
        <end position="245"/>
    </location>
</feature>
<sequence>MTPQATLLHIQTVSPQSTRARWLKLQLYLGRRVFDRHTTTQALRLGLGTHVKFTGMKIIEQEARTIQFVAAHTTIPVPVIRQIIRVENEQRLYLIMDHARGQPLDKIWQEMSASTQSRVIDQLRGYIGQLRALTPPTPELVASSTGGQLWEPSRIGLQLFGPFENHEKFHTFLRAGHPLAAFDRPDIEYMRPIHHIHSLKYVSKFTHGDLAPRNIMCKRDGTITCILDWETSGWFPEYWEYTKAHYAPRCDQNWVDQIGSITGEFPEQLTGERQAQVHVEPIDLGTIQISAWP</sequence>
<name>A0A0D2LXB8_HYPSF</name>